<dbReference type="PANTHER" id="PTHR43861:SF1">
    <property type="entry name" value="TRANS-ACONITATE 2-METHYLTRANSFERASE"/>
    <property type="match status" value="1"/>
</dbReference>
<dbReference type="AlphaFoldDB" id="A0A9X7UU53"/>
<keyword evidence="1" id="KW-0489">Methyltransferase</keyword>
<evidence type="ECO:0000313" key="1">
    <source>
        <dbReference type="EMBL" id="QQD23732.1"/>
    </source>
</evidence>
<sequence>MLSRIKNYLFGKQDTTMPSGQEISADCSLQDACLSGWFQNETNELFTGFDIKPEHHVLDVGCGEGGNSNFCANQRAEITFVDIDPLMVNSTLERLKNSKARALHGLVSNSAPLALSDNKFDRIVCTEVIEHVENPVIFIQELVRVGKPGALYLLSVPDPLSEEVQKKVAPALYFEKPFHINIFSNDDFSKLITDAGLVIEKRSSYGFYWSIFWSFFWTCNQDLNSPLHPLLKYWNSTWETLLKMPDGEKIKKALDDAMPKSQIIIARKPQNELALNNHGHRNV</sequence>
<keyword evidence="2" id="KW-1185">Reference proteome</keyword>
<dbReference type="Pfam" id="PF13489">
    <property type="entry name" value="Methyltransf_23"/>
    <property type="match status" value="1"/>
</dbReference>
<dbReference type="SUPFAM" id="SSF53335">
    <property type="entry name" value="S-adenosyl-L-methionine-dependent methyltransferases"/>
    <property type="match status" value="1"/>
</dbReference>
<dbReference type="CDD" id="cd02440">
    <property type="entry name" value="AdoMet_MTases"/>
    <property type="match status" value="1"/>
</dbReference>
<dbReference type="Gene3D" id="3.40.50.150">
    <property type="entry name" value="Vaccinia Virus protein VP39"/>
    <property type="match status" value="1"/>
</dbReference>
<proteinExistence type="predicted"/>
<dbReference type="EMBL" id="CP046056">
    <property type="protein sequence ID" value="QQD23732.1"/>
    <property type="molecule type" value="Genomic_DNA"/>
</dbReference>
<organism evidence="1 2">
    <name type="scientific">Venatoribacter cucullus</name>
    <dbReference type="NCBI Taxonomy" id="2661630"/>
    <lineage>
        <taxon>Bacteria</taxon>
        <taxon>Pseudomonadati</taxon>
        <taxon>Pseudomonadota</taxon>
        <taxon>Gammaproteobacteria</taxon>
        <taxon>Oceanospirillales</taxon>
        <taxon>Oceanospirillaceae</taxon>
        <taxon>Venatoribacter</taxon>
    </lineage>
</organism>
<dbReference type="PANTHER" id="PTHR43861">
    <property type="entry name" value="TRANS-ACONITATE 2-METHYLTRANSFERASE-RELATED"/>
    <property type="match status" value="1"/>
</dbReference>
<accession>A0A9X7UU53</accession>
<name>A0A9X7UU53_9GAMM</name>
<gene>
    <name evidence="1" type="ORF">GJQ55_04200</name>
</gene>
<dbReference type="GO" id="GO:0032259">
    <property type="term" value="P:methylation"/>
    <property type="evidence" value="ECO:0007669"/>
    <property type="project" value="UniProtKB-KW"/>
</dbReference>
<reference evidence="1 2" key="1">
    <citation type="submission" date="2019-11" db="EMBL/GenBank/DDBJ databases">
        <title>Venatorbacter sp. nov. a predator of Campylobacter and other Gram-negative bacteria.</title>
        <authorList>
            <person name="Saeedi A."/>
            <person name="Cummings N.J."/>
            <person name="Connerton I.F."/>
            <person name="Connerton P.L."/>
        </authorList>
    </citation>
    <scope>NUCLEOTIDE SEQUENCE [LARGE SCALE GENOMIC DNA]</scope>
    <source>
        <strain evidence="1">XL5</strain>
    </source>
</reference>
<dbReference type="GO" id="GO:0008168">
    <property type="term" value="F:methyltransferase activity"/>
    <property type="evidence" value="ECO:0007669"/>
    <property type="project" value="UniProtKB-KW"/>
</dbReference>
<dbReference type="RefSeq" id="WP_228346270.1">
    <property type="nucleotide sequence ID" value="NZ_CP046056.1"/>
</dbReference>
<dbReference type="KEGG" id="vcw:GJQ55_04200"/>
<keyword evidence="1" id="KW-0808">Transferase</keyword>
<evidence type="ECO:0000313" key="2">
    <source>
        <dbReference type="Proteomes" id="UP000596074"/>
    </source>
</evidence>
<dbReference type="Proteomes" id="UP000596074">
    <property type="component" value="Chromosome"/>
</dbReference>
<protein>
    <submittedName>
        <fullName evidence="1">Methyltransferase domain-containing protein</fullName>
    </submittedName>
</protein>
<dbReference type="InterPro" id="IPR029063">
    <property type="entry name" value="SAM-dependent_MTases_sf"/>
</dbReference>